<dbReference type="Pfam" id="PF08350">
    <property type="entry name" value="FilR1_middle"/>
    <property type="match status" value="1"/>
</dbReference>
<accession>A0A0W1RCQ7</accession>
<dbReference type="InterPro" id="IPR013561">
    <property type="entry name" value="FilR1_middle_dom"/>
</dbReference>
<dbReference type="InterPro" id="IPR036388">
    <property type="entry name" value="WH-like_DNA-bd_sf"/>
</dbReference>
<dbReference type="STRING" id="1514971.AUR64_04655"/>
<protein>
    <submittedName>
        <fullName evidence="3">Uncharacterized protein</fullName>
    </submittedName>
</protein>
<dbReference type="RefSeq" id="WP_071391192.1">
    <property type="nucleotide sequence ID" value="NZ_LOPU01000011.1"/>
</dbReference>
<dbReference type="SUPFAM" id="SSF46785">
    <property type="entry name" value="Winged helix' DNA-binding domain"/>
    <property type="match status" value="1"/>
</dbReference>
<evidence type="ECO:0000313" key="4">
    <source>
        <dbReference type="Proteomes" id="UP000054387"/>
    </source>
</evidence>
<comment type="caution">
    <text evidence="3">The sequence shown here is derived from an EMBL/GenBank/DDBJ whole genome shotgun (WGS) entry which is preliminary data.</text>
</comment>
<reference evidence="3 4" key="1">
    <citation type="submission" date="2015-12" db="EMBL/GenBank/DDBJ databases">
        <title>Haloprofundus marisrubri gen. nov., sp. nov., an extremely halophilic archaeon isolated from the Discovery deep brine-seawater interface in the Red Sea.</title>
        <authorList>
            <person name="Zhang G."/>
            <person name="Stingl U."/>
            <person name="Rashid M."/>
        </authorList>
    </citation>
    <scope>NUCLEOTIDE SEQUENCE [LARGE SCALE GENOMIC DNA]</scope>
    <source>
        <strain evidence="3 4">SB9</strain>
    </source>
</reference>
<dbReference type="InterPro" id="IPR057527">
    <property type="entry name" value="HVO_A0261-like_N"/>
</dbReference>
<dbReference type="EMBL" id="LOPU01000011">
    <property type="protein sequence ID" value="KTG11222.1"/>
    <property type="molecule type" value="Genomic_DNA"/>
</dbReference>
<evidence type="ECO:0000313" key="3">
    <source>
        <dbReference type="EMBL" id="KTG11222.1"/>
    </source>
</evidence>
<gene>
    <name evidence="3" type="ORF">AUR64_04655</name>
</gene>
<dbReference type="OrthoDB" id="11410at2157"/>
<dbReference type="Proteomes" id="UP000054387">
    <property type="component" value="Unassembled WGS sequence"/>
</dbReference>
<dbReference type="AlphaFoldDB" id="A0A0W1RCQ7"/>
<keyword evidence="4" id="KW-1185">Reference proteome</keyword>
<proteinExistence type="predicted"/>
<dbReference type="InterPro" id="IPR036390">
    <property type="entry name" value="WH_DNA-bd_sf"/>
</dbReference>
<feature type="domain" description="HVO-A0261-like N-terminal" evidence="2">
    <location>
        <begin position="8"/>
        <end position="83"/>
    </location>
</feature>
<dbReference type="Pfam" id="PF25213">
    <property type="entry name" value="HVO_A0261_N"/>
    <property type="match status" value="1"/>
</dbReference>
<feature type="domain" description="Methanogenesis regulatory protein FilR1 middle" evidence="1">
    <location>
        <begin position="120"/>
        <end position="250"/>
    </location>
</feature>
<evidence type="ECO:0000259" key="1">
    <source>
        <dbReference type="Pfam" id="PF08350"/>
    </source>
</evidence>
<evidence type="ECO:0000259" key="2">
    <source>
        <dbReference type="Pfam" id="PF25213"/>
    </source>
</evidence>
<name>A0A0W1RCQ7_9EURY</name>
<dbReference type="Gene3D" id="1.10.10.10">
    <property type="entry name" value="Winged helix-like DNA-binding domain superfamily/Winged helix DNA-binding domain"/>
    <property type="match status" value="1"/>
</dbReference>
<sequence>MSQLGPSEIMAAVARRGNVLRALDEGTRKAELVTQLSVSRSTVDRAIRELEGQGLVERTDNGYRRTLAGELVLTEYDSFTSRLDGIVESLDALDTLHPNTEFETAFLNGADVVYAEKHSPHEPVTRYGEVVSGANRVRAIGPAVLPQQVEIYHDRITDEGMSAQLALSEAVVERLVSVYDERLQEALSTGRLHIRQTSSTPPYSLVCAEMPTGPKVSALLYGDTGAYAFIGNDSSAAVEWAESVFEKWWTEATAMPIRSDQ</sequence>
<organism evidence="3 4">
    <name type="scientific">Haloprofundus marisrubri</name>
    <dbReference type="NCBI Taxonomy" id="1514971"/>
    <lineage>
        <taxon>Archaea</taxon>
        <taxon>Methanobacteriati</taxon>
        <taxon>Methanobacteriota</taxon>
        <taxon>Stenosarchaea group</taxon>
        <taxon>Halobacteria</taxon>
        <taxon>Halobacteriales</taxon>
        <taxon>Haloferacaceae</taxon>
        <taxon>Haloprofundus</taxon>
    </lineage>
</organism>